<gene>
    <name evidence="2" type="ORF">GO493_28735</name>
</gene>
<dbReference type="RefSeq" id="WP_157309698.1">
    <property type="nucleotide sequence ID" value="NZ_WRXN01000021.1"/>
</dbReference>
<reference evidence="2 3" key="1">
    <citation type="submission" date="2019-12" db="EMBL/GenBank/DDBJ databases">
        <title>Chitinophaga sp. strain ysch24 (GDMCC 1.1355), whole genome shotgun sequence.</title>
        <authorList>
            <person name="Zhang X."/>
        </authorList>
    </citation>
    <scope>NUCLEOTIDE SEQUENCE [LARGE SCALE GENOMIC DNA]</scope>
    <source>
        <strain evidence="3">ysch24</strain>
    </source>
</reference>
<evidence type="ECO:0000256" key="1">
    <source>
        <dbReference type="SAM" id="SignalP"/>
    </source>
</evidence>
<feature type="chain" id="PRO_5029584194" evidence="1">
    <location>
        <begin position="20"/>
        <end position="181"/>
    </location>
</feature>
<organism evidence="2 3">
    <name type="scientific">Chitinophaga tropicalis</name>
    <dbReference type="NCBI Taxonomy" id="2683588"/>
    <lineage>
        <taxon>Bacteria</taxon>
        <taxon>Pseudomonadati</taxon>
        <taxon>Bacteroidota</taxon>
        <taxon>Chitinophagia</taxon>
        <taxon>Chitinophagales</taxon>
        <taxon>Chitinophagaceae</taxon>
        <taxon>Chitinophaga</taxon>
    </lineage>
</organism>
<accession>A0A7K1UDC2</accession>
<sequence length="181" mass="20552">MFIRYLFITLLACFTCLQASPQEKWVIVKGCSLRVNGNTNINKFSCAIERYTNPDTVELCDKNGKAFLYGTIRLPVSGFDCLSSTMNNDLGKTLKAKEFPTLSIRFLGGKVNIELAGVSRNFDMNYLISRDNPQALRMTGRQIIRFSDFNLTPPRKMGGMIRANDQLEVEFHLCFRKLSQS</sequence>
<dbReference type="EMBL" id="WRXN01000021">
    <property type="protein sequence ID" value="MVT12278.1"/>
    <property type="molecule type" value="Genomic_DNA"/>
</dbReference>
<dbReference type="SUPFAM" id="SSF101874">
    <property type="entry name" value="YceI-like"/>
    <property type="match status" value="1"/>
</dbReference>
<dbReference type="Gene3D" id="2.40.128.110">
    <property type="entry name" value="Lipid/polyisoprenoid-binding, YceI-like"/>
    <property type="match status" value="1"/>
</dbReference>
<dbReference type="Proteomes" id="UP000461730">
    <property type="component" value="Unassembled WGS sequence"/>
</dbReference>
<evidence type="ECO:0000313" key="3">
    <source>
        <dbReference type="Proteomes" id="UP000461730"/>
    </source>
</evidence>
<name>A0A7K1UDC2_9BACT</name>
<feature type="signal peptide" evidence="1">
    <location>
        <begin position="1"/>
        <end position="19"/>
    </location>
</feature>
<keyword evidence="3" id="KW-1185">Reference proteome</keyword>
<protein>
    <submittedName>
        <fullName evidence="2">YceI family protein</fullName>
    </submittedName>
</protein>
<evidence type="ECO:0000313" key="2">
    <source>
        <dbReference type="EMBL" id="MVT12278.1"/>
    </source>
</evidence>
<comment type="caution">
    <text evidence="2">The sequence shown here is derived from an EMBL/GenBank/DDBJ whole genome shotgun (WGS) entry which is preliminary data.</text>
</comment>
<dbReference type="AlphaFoldDB" id="A0A7K1UDC2"/>
<proteinExistence type="predicted"/>
<keyword evidence="1" id="KW-0732">Signal</keyword>
<dbReference type="InterPro" id="IPR036761">
    <property type="entry name" value="TTHA0802/YceI-like_sf"/>
</dbReference>